<dbReference type="InterPro" id="IPR003439">
    <property type="entry name" value="ABC_transporter-like_ATP-bd"/>
</dbReference>
<feature type="domain" description="ABC transporter" evidence="15">
    <location>
        <begin position="563"/>
        <end position="858"/>
    </location>
</feature>
<feature type="compositionally biased region" description="Basic and acidic residues" evidence="14">
    <location>
        <begin position="81"/>
        <end position="100"/>
    </location>
</feature>
<keyword evidence="2" id="KW-0963">Cytoplasm</keyword>
<keyword evidence="4" id="KW-0547">Nucleotide-binding</keyword>
<dbReference type="SUPFAM" id="SSF52540">
    <property type="entry name" value="P-loop containing nucleoside triphosphate hydrolases"/>
    <property type="match status" value="2"/>
</dbReference>
<sequence length="870" mass="91950">MRRQPFSHSAQSAARTRRRRLAGRPTSAHNHHDRHSRRRGRSSTEQGAPMTVTPPPGPAPTSTAAHSDAADATASAPARPSVDEGAHPADGHDTIRVRGARENNLRGVDVDLPKRRLTVFTGVSGSGKSSLVFGTIAAESRRMINETYSAFLQGFMPSSARPDVDSLDGLTTAIVVGQERMGANARSTLGTATDVNALLRILFSRLGSPHIGSPNAYSFNVATASGSGALTVERGSGPSTTERRSFHVTGGMCPECEGRGQISEFDLEQVLDSSLSLNEGAITVPGYKADGWAVRLYSESGLLDGDKPIRDYSEAERATLLTHPPTKVVIAKTNMSYEGLLSRLRGTFLSKDREAMQPHIRAFVDRAVRFAVCPSCAGTRLNQAARSSLVHGRSIAELCAMQLSELADWIRSVDEPEVAPLVSAIGEALDAFVDIGLGYLSLDRSAGTLSGGEVQRTMMVRHLASALTDTTYVFDEPTTGLHPHDIERMNRLLLQLRDKGNTVLVVEHKPETIAIADHVVDLGPGAGADGGRVGFAGSVDGLRRSDTLTGRHLDDRAAVKETVRSPNGAIEVRGAEQNNLDGVDVDIPLGVLTVVTGVAGSGKSTLIEGSVAPLEDVVVVDQSPIRGSRRSNPATYTGALEPIRRAFAKANGVSAALFSANSDGACPACTGAGVIYTDLGVVAEVASVCEECQGRRFQREVLEYRLGGLDISEVLALSVAGAERFFSTEGSSVPAAHRILSRLLDVGLGYLSLGQPLSTLSGGERQRIKLAGRLAEPSTVVVLDEPTTGLHLADVDQLLGLLDRLVDGGTTVIVVEHHQAVMAHADWIIDLGPGAGSEGGRVVFEGTPAQLVADRSTLTGRHLAAYVRAG</sequence>
<keyword evidence="6" id="KW-0228">DNA excision</keyword>
<evidence type="ECO:0000256" key="10">
    <source>
        <dbReference type="ARBA" id="ARBA00023204"/>
    </source>
</evidence>
<evidence type="ECO:0000256" key="6">
    <source>
        <dbReference type="ARBA" id="ARBA00022769"/>
    </source>
</evidence>
<evidence type="ECO:0000256" key="4">
    <source>
        <dbReference type="ARBA" id="ARBA00022741"/>
    </source>
</evidence>
<evidence type="ECO:0000313" key="16">
    <source>
        <dbReference type="EMBL" id="SJN19784.1"/>
    </source>
</evidence>
<dbReference type="PROSITE" id="PS50893">
    <property type="entry name" value="ABC_TRANSPORTER_2"/>
    <property type="match status" value="1"/>
</dbReference>
<reference evidence="17" key="1">
    <citation type="submission" date="2017-02" db="EMBL/GenBank/DDBJ databases">
        <authorList>
            <person name="Dridi B."/>
        </authorList>
    </citation>
    <scope>NUCLEOTIDE SEQUENCE [LARGE SCALE GENOMIC DNA]</scope>
    <source>
        <strain evidence="17">EB411</strain>
    </source>
</reference>
<evidence type="ECO:0000256" key="8">
    <source>
        <dbReference type="ARBA" id="ARBA00022881"/>
    </source>
</evidence>
<evidence type="ECO:0000256" key="14">
    <source>
        <dbReference type="SAM" id="MobiDB-lite"/>
    </source>
</evidence>
<evidence type="ECO:0000256" key="12">
    <source>
        <dbReference type="ARBA" id="ARBA00039316"/>
    </source>
</evidence>
<organism evidence="16 17">
    <name type="scientific">Mycetocola reblochoni REB411</name>
    <dbReference type="NCBI Taxonomy" id="1255698"/>
    <lineage>
        <taxon>Bacteria</taxon>
        <taxon>Bacillati</taxon>
        <taxon>Actinomycetota</taxon>
        <taxon>Actinomycetes</taxon>
        <taxon>Micrococcales</taxon>
        <taxon>Microbacteriaceae</taxon>
        <taxon>Mycetocola</taxon>
    </lineage>
</organism>
<name>A0A1R4IJJ8_9MICO</name>
<evidence type="ECO:0000256" key="7">
    <source>
        <dbReference type="ARBA" id="ARBA00022840"/>
    </source>
</evidence>
<evidence type="ECO:0000256" key="5">
    <source>
        <dbReference type="ARBA" id="ARBA00022763"/>
    </source>
</evidence>
<keyword evidence="10" id="KW-0234">DNA repair</keyword>
<dbReference type="AlphaFoldDB" id="A0A1R4IJJ8"/>
<protein>
    <recommendedName>
        <fullName evidence="12">UvrABC system protein A</fullName>
    </recommendedName>
    <alternativeName>
        <fullName evidence="13">Excinuclease ABC subunit A</fullName>
    </alternativeName>
</protein>
<feature type="compositionally biased region" description="Basic residues" evidence="14">
    <location>
        <begin position="29"/>
        <end position="41"/>
    </location>
</feature>
<dbReference type="Gene3D" id="3.40.50.300">
    <property type="entry name" value="P-loop containing nucleotide triphosphate hydrolases"/>
    <property type="match status" value="2"/>
</dbReference>
<dbReference type="PANTHER" id="PTHR43152:SF2">
    <property type="entry name" value="DRUG RESISTANCE ABC TRANSPORTER"/>
    <property type="match status" value="1"/>
</dbReference>
<comment type="similarity">
    <text evidence="11">Belongs to the ABC transporter superfamily. UvrA family.</text>
</comment>
<keyword evidence="17" id="KW-1185">Reference proteome</keyword>
<dbReference type="GO" id="GO:0003677">
    <property type="term" value="F:DNA binding"/>
    <property type="evidence" value="ECO:0007669"/>
    <property type="project" value="UniProtKB-KW"/>
</dbReference>
<evidence type="ECO:0000256" key="2">
    <source>
        <dbReference type="ARBA" id="ARBA00022490"/>
    </source>
</evidence>
<keyword evidence="5" id="KW-0227">DNA damage</keyword>
<evidence type="ECO:0000256" key="9">
    <source>
        <dbReference type="ARBA" id="ARBA00023125"/>
    </source>
</evidence>
<dbReference type="SMART" id="SM00382">
    <property type="entry name" value="AAA"/>
    <property type="match status" value="2"/>
</dbReference>
<keyword evidence="8" id="KW-0267">Excision nuclease</keyword>
<dbReference type="EMBL" id="FUKR01000011">
    <property type="protein sequence ID" value="SJN19784.1"/>
    <property type="molecule type" value="Genomic_DNA"/>
</dbReference>
<evidence type="ECO:0000256" key="3">
    <source>
        <dbReference type="ARBA" id="ARBA00022737"/>
    </source>
</evidence>
<feature type="compositionally biased region" description="Low complexity" evidence="14">
    <location>
        <begin position="60"/>
        <end position="78"/>
    </location>
</feature>
<keyword evidence="7" id="KW-0067">ATP-binding</keyword>
<evidence type="ECO:0000256" key="11">
    <source>
        <dbReference type="ARBA" id="ARBA00038000"/>
    </source>
</evidence>
<dbReference type="Gene3D" id="1.10.8.280">
    <property type="entry name" value="ABC transporter ATPase domain-like"/>
    <property type="match status" value="1"/>
</dbReference>
<dbReference type="GO" id="GO:0016887">
    <property type="term" value="F:ATP hydrolysis activity"/>
    <property type="evidence" value="ECO:0007669"/>
    <property type="project" value="InterPro"/>
</dbReference>
<dbReference type="GO" id="GO:0006281">
    <property type="term" value="P:DNA repair"/>
    <property type="evidence" value="ECO:0007669"/>
    <property type="project" value="UniProtKB-KW"/>
</dbReference>
<evidence type="ECO:0000256" key="1">
    <source>
        <dbReference type="ARBA" id="ARBA00004496"/>
    </source>
</evidence>
<dbReference type="Gene3D" id="1.20.1580.10">
    <property type="entry name" value="ABC transporter ATPase like domain"/>
    <property type="match status" value="2"/>
</dbReference>
<evidence type="ECO:0000256" key="13">
    <source>
        <dbReference type="ARBA" id="ARBA00042156"/>
    </source>
</evidence>
<evidence type="ECO:0000259" key="15">
    <source>
        <dbReference type="PROSITE" id="PS50893"/>
    </source>
</evidence>
<gene>
    <name evidence="16" type="ORF">FM119_02040</name>
</gene>
<dbReference type="Proteomes" id="UP000196778">
    <property type="component" value="Unassembled WGS sequence"/>
</dbReference>
<keyword evidence="3" id="KW-0677">Repeat</keyword>
<comment type="subcellular location">
    <subcellularLocation>
        <location evidence="1">Cytoplasm</location>
    </subcellularLocation>
</comment>
<dbReference type="GO" id="GO:0004518">
    <property type="term" value="F:nuclease activity"/>
    <property type="evidence" value="ECO:0007669"/>
    <property type="project" value="UniProtKB-KW"/>
</dbReference>
<dbReference type="InterPro" id="IPR003593">
    <property type="entry name" value="AAA+_ATPase"/>
</dbReference>
<proteinExistence type="inferred from homology"/>
<dbReference type="PANTHER" id="PTHR43152">
    <property type="entry name" value="UVRABC SYSTEM PROTEIN A"/>
    <property type="match status" value="1"/>
</dbReference>
<keyword evidence="9" id="KW-0238">DNA-binding</keyword>
<dbReference type="GO" id="GO:0005524">
    <property type="term" value="F:ATP binding"/>
    <property type="evidence" value="ECO:0007669"/>
    <property type="project" value="UniProtKB-KW"/>
</dbReference>
<dbReference type="InterPro" id="IPR027417">
    <property type="entry name" value="P-loop_NTPase"/>
</dbReference>
<evidence type="ECO:0000313" key="17">
    <source>
        <dbReference type="Proteomes" id="UP000196778"/>
    </source>
</evidence>
<accession>A0A1R4IJJ8</accession>
<dbReference type="GO" id="GO:0005737">
    <property type="term" value="C:cytoplasm"/>
    <property type="evidence" value="ECO:0007669"/>
    <property type="project" value="UniProtKB-SubCell"/>
</dbReference>
<dbReference type="Pfam" id="PF00005">
    <property type="entry name" value="ABC_tran"/>
    <property type="match status" value="1"/>
</dbReference>
<feature type="region of interest" description="Disordered" evidence="14">
    <location>
        <begin position="1"/>
        <end position="100"/>
    </location>
</feature>